<dbReference type="PANTHER" id="PTHR22298">
    <property type="entry name" value="ENDO-1,4-BETA-GLUCANASE"/>
    <property type="match status" value="1"/>
</dbReference>
<evidence type="ECO:0000256" key="6">
    <source>
        <dbReference type="ARBA" id="ARBA00023277"/>
    </source>
</evidence>
<dbReference type="GO" id="GO:0008810">
    <property type="term" value="F:cellulase activity"/>
    <property type="evidence" value="ECO:0007669"/>
    <property type="project" value="UniProtKB-EC"/>
</dbReference>
<keyword evidence="13" id="KW-1185">Reference proteome</keyword>
<evidence type="ECO:0000256" key="4">
    <source>
        <dbReference type="ARBA" id="ARBA00022801"/>
    </source>
</evidence>
<dbReference type="SUPFAM" id="SSF48208">
    <property type="entry name" value="Six-hairpin glycosidases"/>
    <property type="match status" value="1"/>
</dbReference>
<keyword evidence="4" id="KW-0378">Hydrolase</keyword>
<feature type="region of interest" description="Disordered" evidence="9">
    <location>
        <begin position="641"/>
        <end position="673"/>
    </location>
</feature>
<feature type="compositionally biased region" description="Basic residues" evidence="9">
    <location>
        <begin position="652"/>
        <end position="661"/>
    </location>
</feature>
<feature type="domain" description="Glycoside hydrolase family 9" evidence="11">
    <location>
        <begin position="84"/>
        <end position="535"/>
    </location>
</feature>
<evidence type="ECO:0000313" key="12">
    <source>
        <dbReference type="EMBL" id="CAK0786915.1"/>
    </source>
</evidence>
<dbReference type="AlphaFoldDB" id="A0AAV1IL12"/>
<evidence type="ECO:0000256" key="7">
    <source>
        <dbReference type="ARBA" id="ARBA00023295"/>
    </source>
</evidence>
<accession>A0AAV1IL12</accession>
<feature type="chain" id="PRO_5043606430" description="cellulase" evidence="10">
    <location>
        <begin position="26"/>
        <end position="673"/>
    </location>
</feature>
<protein>
    <recommendedName>
        <fullName evidence="3">cellulase</fullName>
        <ecNumber evidence="3">3.2.1.4</ecNumber>
    </recommendedName>
</protein>
<organism evidence="12 13">
    <name type="scientific">Coccomyxa viridis</name>
    <dbReference type="NCBI Taxonomy" id="1274662"/>
    <lineage>
        <taxon>Eukaryota</taxon>
        <taxon>Viridiplantae</taxon>
        <taxon>Chlorophyta</taxon>
        <taxon>core chlorophytes</taxon>
        <taxon>Trebouxiophyceae</taxon>
        <taxon>Trebouxiophyceae incertae sedis</taxon>
        <taxon>Coccomyxaceae</taxon>
        <taxon>Coccomyxa</taxon>
    </lineage>
</organism>
<dbReference type="InterPro" id="IPR001701">
    <property type="entry name" value="Glyco_hydro_9"/>
</dbReference>
<proteinExistence type="inferred from homology"/>
<evidence type="ECO:0000256" key="8">
    <source>
        <dbReference type="ARBA" id="ARBA00023326"/>
    </source>
</evidence>
<evidence type="ECO:0000256" key="3">
    <source>
        <dbReference type="ARBA" id="ARBA00012601"/>
    </source>
</evidence>
<evidence type="ECO:0000256" key="1">
    <source>
        <dbReference type="ARBA" id="ARBA00000966"/>
    </source>
</evidence>
<comment type="similarity">
    <text evidence="2">Belongs to the glycosyl hydrolase 9 (cellulase E) family.</text>
</comment>
<keyword evidence="8" id="KW-0624">Polysaccharide degradation</keyword>
<comment type="catalytic activity">
    <reaction evidence="1">
        <text>Endohydrolysis of (1-&gt;4)-beta-D-glucosidic linkages in cellulose, lichenin and cereal beta-D-glucans.</text>
        <dbReference type="EC" id="3.2.1.4"/>
    </reaction>
</comment>
<dbReference type="InterPro" id="IPR012341">
    <property type="entry name" value="6hp_glycosidase-like_sf"/>
</dbReference>
<dbReference type="InterPro" id="IPR008928">
    <property type="entry name" value="6-hairpin_glycosidase_sf"/>
</dbReference>
<dbReference type="Gene3D" id="1.50.10.10">
    <property type="match status" value="1"/>
</dbReference>
<gene>
    <name evidence="12" type="ORF">CVIRNUC_010129</name>
</gene>
<keyword evidence="7" id="KW-0326">Glycosidase</keyword>
<evidence type="ECO:0000256" key="9">
    <source>
        <dbReference type="SAM" id="MobiDB-lite"/>
    </source>
</evidence>
<dbReference type="Pfam" id="PF00759">
    <property type="entry name" value="Glyco_hydro_9"/>
    <property type="match status" value="1"/>
</dbReference>
<feature type="signal peptide" evidence="10">
    <location>
        <begin position="1"/>
        <end position="25"/>
    </location>
</feature>
<evidence type="ECO:0000313" key="13">
    <source>
        <dbReference type="Proteomes" id="UP001314263"/>
    </source>
</evidence>
<dbReference type="EMBL" id="CAUYUE010000016">
    <property type="protein sequence ID" value="CAK0786915.1"/>
    <property type="molecule type" value="Genomic_DNA"/>
</dbReference>
<evidence type="ECO:0000256" key="2">
    <source>
        <dbReference type="ARBA" id="ARBA00007072"/>
    </source>
</evidence>
<evidence type="ECO:0000256" key="10">
    <source>
        <dbReference type="SAM" id="SignalP"/>
    </source>
</evidence>
<sequence>MRRRQYLVALLCCFVAAAHTDLVLGKKLKGHAVTAKQARLKKEEAEKCTDENASACYDHTGNMGIGPVKVAEKFPSKANAAYPYSEVLHKSFLFYYQQRSGKLPHQRLAWRSDSCPGCEGASGEDLSGGYFEAGGSYLKFSYPLAFTITQLAWGVVEYRDGYAKVGELEEALDAIKWGTDYLLNAHVEPKKFVAMYGSSETDFGYFGPPEEHFQWTQEEREATYITANDPSSEICGEVAAALAASSLALRDTEPEYADELLEHSKQMLEFGLEHPGTYMKSKQEGLIDHGKHYPSSNFNDELSWGAIWLYFATGEDEYLQTATMYYDKLNSWKADNYAFDWDNKSPALHVLLTQIFPSEMMKYGVNAKAYFEEYLPGPKRTVFHTKKGLSWRNAWGVLRYAANNAFIAFVHSDQMRSQGDDAYAATLFTYATTQINYMLGDAGRSYVVGFGKSPPSTPFHKWSFNSYIDYPNRGQSYETQHDEFHNSDTPNRFLAYGALVGGPGADDKFEDSRGWCCAAFNEVSIDYNAAFTGALARLAAFYDGMKSFSDCTLDLGWTHPNATLAAKPQWPADDCYHSCCNGEKAPTSTAVVSSRKEVTPSKKAASKAADKTVQVTEAIKEAKGAKTEAIVELEKGADTVEKTARATGRGLERKHRRKKDRARQQARIAAQES</sequence>
<reference evidence="12 13" key="1">
    <citation type="submission" date="2023-10" db="EMBL/GenBank/DDBJ databases">
        <authorList>
            <person name="Maclean D."/>
            <person name="Macfadyen A."/>
        </authorList>
    </citation>
    <scope>NUCLEOTIDE SEQUENCE [LARGE SCALE GENOMIC DNA]</scope>
</reference>
<dbReference type="EC" id="3.2.1.4" evidence="3"/>
<evidence type="ECO:0000256" key="5">
    <source>
        <dbReference type="ARBA" id="ARBA00023001"/>
    </source>
</evidence>
<keyword evidence="10" id="KW-0732">Signal</keyword>
<evidence type="ECO:0000259" key="11">
    <source>
        <dbReference type="Pfam" id="PF00759"/>
    </source>
</evidence>
<keyword evidence="6" id="KW-0119">Carbohydrate metabolism</keyword>
<name>A0AAV1IL12_9CHLO</name>
<dbReference type="Proteomes" id="UP001314263">
    <property type="component" value="Unassembled WGS sequence"/>
</dbReference>
<comment type="caution">
    <text evidence="12">The sequence shown here is derived from an EMBL/GenBank/DDBJ whole genome shotgun (WGS) entry which is preliminary data.</text>
</comment>
<dbReference type="GO" id="GO:0030245">
    <property type="term" value="P:cellulose catabolic process"/>
    <property type="evidence" value="ECO:0007669"/>
    <property type="project" value="UniProtKB-KW"/>
</dbReference>
<keyword evidence="5" id="KW-0136">Cellulose degradation</keyword>